<dbReference type="RefSeq" id="WP_230503173.1">
    <property type="nucleotide sequence ID" value="NZ_CAKJTJ010000022.1"/>
</dbReference>
<evidence type="ECO:0000313" key="2">
    <source>
        <dbReference type="EMBL" id="CAG9622485.1"/>
    </source>
</evidence>
<accession>A0ABN8ABA1</accession>
<protein>
    <recommendedName>
        <fullName evidence="4">Bacterial EndoU nuclease domain-containing protein</fullName>
    </recommendedName>
</protein>
<gene>
    <name evidence="2" type="ORF">BACCIP111883_03276</name>
</gene>
<sequence length="192" mass="21331">MRIIPNRFFPIFAVLLALLLFIPNTGQVQASTYSWNIYSNNIQYKATAATFYNKSCGQVNNATQGYFRLPNTYASTNIAKYEVGNGKFVDLDFGSCSTYGMTHILARHAPEHFIGNPTTVQSFFNPGHNLGYYESIIAQIVHNNRTQILNNGFTSNGTVVYGNTAHGQVRLVVKGGKVITMYPNGWGLGERM</sequence>
<evidence type="ECO:0008006" key="4">
    <source>
        <dbReference type="Google" id="ProtNLM"/>
    </source>
</evidence>
<evidence type="ECO:0000313" key="3">
    <source>
        <dbReference type="Proteomes" id="UP000789833"/>
    </source>
</evidence>
<reference evidence="2 3" key="1">
    <citation type="submission" date="2021-10" db="EMBL/GenBank/DDBJ databases">
        <authorList>
            <person name="Criscuolo A."/>
        </authorList>
    </citation>
    <scope>NUCLEOTIDE SEQUENCE [LARGE SCALE GENOMIC DNA]</scope>
    <source>
        <strain evidence="3">CIP 111883</strain>
    </source>
</reference>
<proteinExistence type="predicted"/>
<dbReference type="EMBL" id="CAKJTJ010000022">
    <property type="protein sequence ID" value="CAG9622485.1"/>
    <property type="molecule type" value="Genomic_DNA"/>
</dbReference>
<feature type="chain" id="PRO_5045747772" description="Bacterial EndoU nuclease domain-containing protein" evidence="1">
    <location>
        <begin position="31"/>
        <end position="192"/>
    </location>
</feature>
<comment type="caution">
    <text evidence="2">The sequence shown here is derived from an EMBL/GenBank/DDBJ whole genome shotgun (WGS) entry which is preliminary data.</text>
</comment>
<keyword evidence="3" id="KW-1185">Reference proteome</keyword>
<feature type="signal peptide" evidence="1">
    <location>
        <begin position="1"/>
        <end position="30"/>
    </location>
</feature>
<dbReference type="Proteomes" id="UP000789833">
    <property type="component" value="Unassembled WGS sequence"/>
</dbReference>
<evidence type="ECO:0000256" key="1">
    <source>
        <dbReference type="SAM" id="SignalP"/>
    </source>
</evidence>
<organism evidence="2 3">
    <name type="scientific">Sutcliffiella rhizosphaerae</name>
    <dbReference type="NCBI Taxonomy" id="2880967"/>
    <lineage>
        <taxon>Bacteria</taxon>
        <taxon>Bacillati</taxon>
        <taxon>Bacillota</taxon>
        <taxon>Bacilli</taxon>
        <taxon>Bacillales</taxon>
        <taxon>Bacillaceae</taxon>
        <taxon>Sutcliffiella</taxon>
    </lineage>
</organism>
<name>A0ABN8ABA1_9BACI</name>
<keyword evidence="1" id="KW-0732">Signal</keyword>